<name>X1LIP6_9ZZZZ</name>
<comment type="caution">
    <text evidence="2">The sequence shown here is derived from an EMBL/GenBank/DDBJ whole genome shotgun (WGS) entry which is preliminary data.</text>
</comment>
<feature type="transmembrane region" description="Helical" evidence="1">
    <location>
        <begin position="62"/>
        <end position="80"/>
    </location>
</feature>
<gene>
    <name evidence="2" type="ORF">S06H3_17243</name>
</gene>
<evidence type="ECO:0000313" key="2">
    <source>
        <dbReference type="EMBL" id="GAI05716.1"/>
    </source>
</evidence>
<dbReference type="AlphaFoldDB" id="X1LIP6"/>
<keyword evidence="1" id="KW-0812">Transmembrane</keyword>
<keyword evidence="1" id="KW-1133">Transmembrane helix</keyword>
<proteinExistence type="predicted"/>
<reference evidence="2" key="1">
    <citation type="journal article" date="2014" name="Front. Microbiol.">
        <title>High frequency of phylogenetically diverse reductive dehalogenase-homologous genes in deep subseafloor sedimentary metagenomes.</title>
        <authorList>
            <person name="Kawai M."/>
            <person name="Futagami T."/>
            <person name="Toyoda A."/>
            <person name="Takaki Y."/>
            <person name="Nishi S."/>
            <person name="Hori S."/>
            <person name="Arai W."/>
            <person name="Tsubouchi T."/>
            <person name="Morono Y."/>
            <person name="Uchiyama I."/>
            <person name="Ito T."/>
            <person name="Fujiyama A."/>
            <person name="Inagaki F."/>
            <person name="Takami H."/>
        </authorList>
    </citation>
    <scope>NUCLEOTIDE SEQUENCE</scope>
    <source>
        <strain evidence="2">Expedition CK06-06</strain>
    </source>
</reference>
<protein>
    <submittedName>
        <fullName evidence="2">Uncharacterized protein</fullName>
    </submittedName>
</protein>
<keyword evidence="1" id="KW-0472">Membrane</keyword>
<accession>X1LIP6</accession>
<feature type="non-terminal residue" evidence="2">
    <location>
        <position position="86"/>
    </location>
</feature>
<organism evidence="2">
    <name type="scientific">marine sediment metagenome</name>
    <dbReference type="NCBI Taxonomy" id="412755"/>
    <lineage>
        <taxon>unclassified sequences</taxon>
        <taxon>metagenomes</taxon>
        <taxon>ecological metagenomes</taxon>
    </lineage>
</organism>
<feature type="transmembrane region" description="Helical" evidence="1">
    <location>
        <begin position="30"/>
        <end position="50"/>
    </location>
</feature>
<evidence type="ECO:0000256" key="1">
    <source>
        <dbReference type="SAM" id="Phobius"/>
    </source>
</evidence>
<dbReference type="EMBL" id="BARV01008603">
    <property type="protein sequence ID" value="GAI05716.1"/>
    <property type="molecule type" value="Genomic_DNA"/>
</dbReference>
<sequence>MVLSSPHRPFVISSYAEAGLGFLSTMGSSAAFFFFMFVAFFETGIVFYLYKNISNFLYDKGIKSIPFIILISIFLANIVLTSHHFI</sequence>